<feature type="transmembrane region" description="Helical" evidence="2">
    <location>
        <begin position="187"/>
        <end position="208"/>
    </location>
</feature>
<keyword evidence="2" id="KW-0472">Membrane</keyword>
<accession>A0A409W354</accession>
<name>A0A409W354_9AGAR</name>
<feature type="compositionally biased region" description="Pro residues" evidence="1">
    <location>
        <begin position="259"/>
        <end position="273"/>
    </location>
</feature>
<reference evidence="3 4" key="1">
    <citation type="journal article" date="2018" name="Evol. Lett.">
        <title>Horizontal gene cluster transfer increased hallucinogenic mushroom diversity.</title>
        <authorList>
            <person name="Reynolds H.T."/>
            <person name="Vijayakumar V."/>
            <person name="Gluck-Thaler E."/>
            <person name="Korotkin H.B."/>
            <person name="Matheny P.B."/>
            <person name="Slot J.C."/>
        </authorList>
    </citation>
    <scope>NUCLEOTIDE SEQUENCE [LARGE SCALE GENOMIC DNA]</scope>
    <source>
        <strain evidence="3 4">2629</strain>
    </source>
</reference>
<feature type="transmembrane region" description="Helical" evidence="2">
    <location>
        <begin position="50"/>
        <end position="67"/>
    </location>
</feature>
<dbReference type="EMBL" id="NHTK01005844">
    <property type="protein sequence ID" value="PPQ72947.1"/>
    <property type="molecule type" value="Genomic_DNA"/>
</dbReference>
<feature type="region of interest" description="Disordered" evidence="1">
    <location>
        <begin position="256"/>
        <end position="277"/>
    </location>
</feature>
<sequence>MSTSNSNLPVLEPNSVENIQQICNRVAVLPGNQPISNSAAYFHCLSKPEIVGLTVLCLFTLISLFQQDLNSKLLRSKRIWFGIVVAFWVLLFILTGAGVAKHQDKTPPYIGPTPYWCWINDKYQDWQIGNEYMWFWVTLGMTIVVYAVAAFSSEGELSWDDLKFWKWTPWRSSKALMRRLKSDSSSFSLALLWYPVIYAFSILPLSIVRWKTFGMHKRENIKDSSPTMAVATIYALTGTYNVILVLLIRRSMAISQQTVPPPPPPPPPAPAPSVSPVEMPYHMYTNSLDANAALRKASLSTGPSNKSPKPPPKDIRQEV</sequence>
<gene>
    <name evidence="3" type="ORF">CVT24_000190</name>
</gene>
<evidence type="ECO:0000256" key="1">
    <source>
        <dbReference type="SAM" id="MobiDB-lite"/>
    </source>
</evidence>
<dbReference type="Proteomes" id="UP000284842">
    <property type="component" value="Unassembled WGS sequence"/>
</dbReference>
<evidence type="ECO:0000313" key="4">
    <source>
        <dbReference type="Proteomes" id="UP000284842"/>
    </source>
</evidence>
<feature type="transmembrane region" description="Helical" evidence="2">
    <location>
        <begin position="133"/>
        <end position="153"/>
    </location>
</feature>
<dbReference type="STRING" id="181874.A0A409W354"/>
<keyword evidence="4" id="KW-1185">Reference proteome</keyword>
<proteinExistence type="predicted"/>
<feature type="transmembrane region" description="Helical" evidence="2">
    <location>
        <begin position="79"/>
        <end position="100"/>
    </location>
</feature>
<keyword evidence="2" id="KW-0812">Transmembrane</keyword>
<dbReference type="OrthoDB" id="100006at2759"/>
<dbReference type="AlphaFoldDB" id="A0A409W354"/>
<protein>
    <recommendedName>
        <fullName evidence="5">Glucose receptor Git3 N-terminal domain-containing protein</fullName>
    </recommendedName>
</protein>
<evidence type="ECO:0000256" key="2">
    <source>
        <dbReference type="SAM" id="Phobius"/>
    </source>
</evidence>
<feature type="transmembrane region" description="Helical" evidence="2">
    <location>
        <begin position="228"/>
        <end position="248"/>
    </location>
</feature>
<feature type="region of interest" description="Disordered" evidence="1">
    <location>
        <begin position="295"/>
        <end position="319"/>
    </location>
</feature>
<comment type="caution">
    <text evidence="3">The sequence shown here is derived from an EMBL/GenBank/DDBJ whole genome shotgun (WGS) entry which is preliminary data.</text>
</comment>
<evidence type="ECO:0008006" key="5">
    <source>
        <dbReference type="Google" id="ProtNLM"/>
    </source>
</evidence>
<keyword evidence="2" id="KW-1133">Transmembrane helix</keyword>
<organism evidence="3 4">
    <name type="scientific">Panaeolus cyanescens</name>
    <dbReference type="NCBI Taxonomy" id="181874"/>
    <lineage>
        <taxon>Eukaryota</taxon>
        <taxon>Fungi</taxon>
        <taxon>Dikarya</taxon>
        <taxon>Basidiomycota</taxon>
        <taxon>Agaricomycotina</taxon>
        <taxon>Agaricomycetes</taxon>
        <taxon>Agaricomycetidae</taxon>
        <taxon>Agaricales</taxon>
        <taxon>Agaricineae</taxon>
        <taxon>Galeropsidaceae</taxon>
        <taxon>Panaeolus</taxon>
    </lineage>
</organism>
<evidence type="ECO:0000313" key="3">
    <source>
        <dbReference type="EMBL" id="PPQ72947.1"/>
    </source>
</evidence>
<dbReference type="InParanoid" id="A0A409W354"/>